<feature type="domain" description="ELP1 N-terminal second beta-propeller" evidence="1">
    <location>
        <begin position="19"/>
        <end position="127"/>
    </location>
</feature>
<keyword evidence="3" id="KW-1185">Reference proteome</keyword>
<protein>
    <recommendedName>
        <fullName evidence="1">ELP1 N-terminal second beta-propeller domain-containing protein</fullName>
    </recommendedName>
</protein>
<evidence type="ECO:0000313" key="2">
    <source>
        <dbReference type="EMBL" id="KAL3521062.1"/>
    </source>
</evidence>
<comment type="caution">
    <text evidence="2">The sequence shown here is derived from an EMBL/GenBank/DDBJ whole genome shotgun (WGS) entry which is preliminary data.</text>
</comment>
<dbReference type="PANTHER" id="PTHR12747">
    <property type="entry name" value="ELONGATOR COMPLEX PROTEIN 1"/>
    <property type="match status" value="1"/>
</dbReference>
<proteinExistence type="predicted"/>
<evidence type="ECO:0000313" key="3">
    <source>
        <dbReference type="Proteomes" id="UP001630127"/>
    </source>
</evidence>
<dbReference type="EMBL" id="JBJUIK010000008">
    <property type="protein sequence ID" value="KAL3521062.1"/>
    <property type="molecule type" value="Genomic_DNA"/>
</dbReference>
<sequence>MIYNFIWITAVMDNSTAFVIDDSKILVTPLSVCLMPPPMCLFSLKFPTAVRSMAFGSHGTVHNLAAFLSDGRLCILELTEIDMWDELEGTEVSVEAASCDVGVESFIHLEWLDSHVLLGVSHFGFSQGNCSLMNFSCKDGLPGYYLPEL</sequence>
<dbReference type="Pfam" id="PF23797">
    <property type="entry name" value="Beta-prop_ELP1_2nd"/>
    <property type="match status" value="1"/>
</dbReference>
<dbReference type="InterPro" id="IPR056165">
    <property type="entry name" value="Beta-prop_ELP1_2nd"/>
</dbReference>
<gene>
    <name evidence="2" type="ORF">ACH5RR_019211</name>
</gene>
<organism evidence="2 3">
    <name type="scientific">Cinchona calisaya</name>
    <dbReference type="NCBI Taxonomy" id="153742"/>
    <lineage>
        <taxon>Eukaryota</taxon>
        <taxon>Viridiplantae</taxon>
        <taxon>Streptophyta</taxon>
        <taxon>Embryophyta</taxon>
        <taxon>Tracheophyta</taxon>
        <taxon>Spermatophyta</taxon>
        <taxon>Magnoliopsida</taxon>
        <taxon>eudicotyledons</taxon>
        <taxon>Gunneridae</taxon>
        <taxon>Pentapetalae</taxon>
        <taxon>asterids</taxon>
        <taxon>lamiids</taxon>
        <taxon>Gentianales</taxon>
        <taxon>Rubiaceae</taxon>
        <taxon>Cinchonoideae</taxon>
        <taxon>Cinchoneae</taxon>
        <taxon>Cinchona</taxon>
    </lineage>
</organism>
<dbReference type="PANTHER" id="PTHR12747:SF0">
    <property type="entry name" value="ELONGATOR COMPLEX PROTEIN 1"/>
    <property type="match status" value="1"/>
</dbReference>
<dbReference type="Proteomes" id="UP001630127">
    <property type="component" value="Unassembled WGS sequence"/>
</dbReference>
<dbReference type="AlphaFoldDB" id="A0ABD2ZRK2"/>
<reference evidence="2 3" key="1">
    <citation type="submission" date="2024-11" db="EMBL/GenBank/DDBJ databases">
        <title>A near-complete genome assembly of Cinchona calisaya.</title>
        <authorList>
            <person name="Lian D.C."/>
            <person name="Zhao X.W."/>
            <person name="Wei L."/>
        </authorList>
    </citation>
    <scope>NUCLEOTIDE SEQUENCE [LARGE SCALE GENOMIC DNA]</scope>
    <source>
        <tissue evidence="2">Nenye</tissue>
    </source>
</reference>
<name>A0ABD2ZRK2_9GENT</name>
<accession>A0ABD2ZRK2</accession>
<evidence type="ECO:0000259" key="1">
    <source>
        <dbReference type="Pfam" id="PF23797"/>
    </source>
</evidence>
<dbReference type="InterPro" id="IPR006849">
    <property type="entry name" value="Elp1"/>
</dbReference>